<keyword evidence="4" id="KW-0963">Cytoplasm</keyword>
<evidence type="ECO:0000313" key="14">
    <source>
        <dbReference type="Proteomes" id="UP000189941"/>
    </source>
</evidence>
<evidence type="ECO:0000256" key="9">
    <source>
        <dbReference type="ARBA" id="ARBA00023163"/>
    </source>
</evidence>
<dbReference type="InterPro" id="IPR036390">
    <property type="entry name" value="WH_DNA-bd_sf"/>
</dbReference>
<evidence type="ECO:0000256" key="2">
    <source>
        <dbReference type="ARBA" id="ARBA00007871"/>
    </source>
</evidence>
<keyword evidence="14" id="KW-1185">Reference proteome</keyword>
<gene>
    <name evidence="13" type="ORF">SAMN02746011_01727</name>
</gene>
<dbReference type="GO" id="GO:0003700">
    <property type="term" value="F:DNA-binding transcription factor activity"/>
    <property type="evidence" value="ECO:0007669"/>
    <property type="project" value="InterPro"/>
</dbReference>
<evidence type="ECO:0000256" key="8">
    <source>
        <dbReference type="ARBA" id="ARBA00023159"/>
    </source>
</evidence>
<dbReference type="AlphaFoldDB" id="A0A1T4NEI7"/>
<keyword evidence="9" id="KW-0804">Transcription</keyword>
<evidence type="ECO:0000256" key="10">
    <source>
        <dbReference type="ARBA" id="ARBA00023211"/>
    </source>
</evidence>
<dbReference type="InterPro" id="IPR036421">
    <property type="entry name" value="Fe_dep_repressor_sf"/>
</dbReference>
<dbReference type="PROSITE" id="PS50944">
    <property type="entry name" value="HTH_DTXR"/>
    <property type="match status" value="1"/>
</dbReference>
<dbReference type="Proteomes" id="UP000189941">
    <property type="component" value="Unassembled WGS sequence"/>
</dbReference>
<dbReference type="PANTHER" id="PTHR33238:SF11">
    <property type="entry name" value="TRANSCRIPTIONAL REGULATOR MNTR"/>
    <property type="match status" value="1"/>
</dbReference>
<dbReference type="InterPro" id="IPR022687">
    <property type="entry name" value="HTH_DTXR"/>
</dbReference>
<dbReference type="InterPro" id="IPR036388">
    <property type="entry name" value="WH-like_DNA-bd_sf"/>
</dbReference>
<dbReference type="GO" id="GO:0046914">
    <property type="term" value="F:transition metal ion binding"/>
    <property type="evidence" value="ECO:0007669"/>
    <property type="project" value="InterPro"/>
</dbReference>
<keyword evidence="10" id="KW-0464">Manganese</keyword>
<evidence type="ECO:0000313" key="13">
    <source>
        <dbReference type="EMBL" id="SJZ77523.1"/>
    </source>
</evidence>
<keyword evidence="7" id="KW-0238">DNA-binding</keyword>
<accession>A0A1T4NEI7</accession>
<evidence type="ECO:0000256" key="11">
    <source>
        <dbReference type="ARBA" id="ARBA00032593"/>
    </source>
</evidence>
<keyword evidence="8" id="KW-0010">Activator</keyword>
<dbReference type="InterPro" id="IPR022689">
    <property type="entry name" value="Iron_dep_repressor"/>
</dbReference>
<dbReference type="Gene3D" id="1.10.10.10">
    <property type="entry name" value="Winged helix-like DNA-binding domain superfamily/Winged helix DNA-binding domain"/>
    <property type="match status" value="1"/>
</dbReference>
<evidence type="ECO:0000259" key="12">
    <source>
        <dbReference type="PROSITE" id="PS50944"/>
    </source>
</evidence>
<name>A0A1T4NEI7_9LACT</name>
<proteinExistence type="inferred from homology"/>
<protein>
    <recommendedName>
        <fullName evidence="11">Manganese transport regulator</fullName>
    </recommendedName>
</protein>
<sequence length="120" mass="13779">MSQSREDYVKFIYENGASQLVSNKMIAKGLQVSAPSVSEMIVKLAAEGLLEYQPYQGAELTPKGIEMARNLIRKHEIWEYFLEKELGYTKEEVHDLAEVLEHSTPNELANRLAKYIQYPE</sequence>
<dbReference type="SUPFAM" id="SSF46785">
    <property type="entry name" value="Winged helix' DNA-binding domain"/>
    <property type="match status" value="1"/>
</dbReference>
<dbReference type="RefSeq" id="WP_078756423.1">
    <property type="nucleotide sequence ID" value="NZ_FUWO01000018.1"/>
</dbReference>
<dbReference type="STRING" id="1121925.SAMN02746011_01727"/>
<dbReference type="OrthoDB" id="9791355at2"/>
<comment type="similarity">
    <text evidence="2">Belongs to the DtxR/MntR family.</text>
</comment>
<dbReference type="SUPFAM" id="SSF47979">
    <property type="entry name" value="Iron-dependent repressor protein, dimerization domain"/>
    <property type="match status" value="1"/>
</dbReference>
<keyword evidence="6" id="KW-0805">Transcription regulation</keyword>
<dbReference type="GO" id="GO:0046983">
    <property type="term" value="F:protein dimerization activity"/>
    <property type="evidence" value="ECO:0007669"/>
    <property type="project" value="InterPro"/>
</dbReference>
<evidence type="ECO:0000256" key="5">
    <source>
        <dbReference type="ARBA" id="ARBA00022491"/>
    </source>
</evidence>
<dbReference type="InterPro" id="IPR001367">
    <property type="entry name" value="Fe_dep_repressor"/>
</dbReference>
<dbReference type="Pfam" id="PF02742">
    <property type="entry name" value="Fe_dep_repr_C"/>
    <property type="match status" value="1"/>
</dbReference>
<dbReference type="Pfam" id="PF01325">
    <property type="entry name" value="Fe_dep_repress"/>
    <property type="match status" value="1"/>
</dbReference>
<evidence type="ECO:0000256" key="6">
    <source>
        <dbReference type="ARBA" id="ARBA00023015"/>
    </source>
</evidence>
<evidence type="ECO:0000256" key="1">
    <source>
        <dbReference type="ARBA" id="ARBA00004496"/>
    </source>
</evidence>
<evidence type="ECO:0000256" key="3">
    <source>
        <dbReference type="ARBA" id="ARBA00011738"/>
    </source>
</evidence>
<evidence type="ECO:0000256" key="7">
    <source>
        <dbReference type="ARBA" id="ARBA00023125"/>
    </source>
</evidence>
<comment type="subunit">
    <text evidence="3">Homodimer.</text>
</comment>
<keyword evidence="5" id="KW-0678">Repressor</keyword>
<reference evidence="14" key="1">
    <citation type="submission" date="2017-02" db="EMBL/GenBank/DDBJ databases">
        <authorList>
            <person name="Varghese N."/>
            <person name="Submissions S."/>
        </authorList>
    </citation>
    <scope>NUCLEOTIDE SEQUENCE [LARGE SCALE GENOMIC DNA]</scope>
    <source>
        <strain evidence="14">DSM 15739</strain>
    </source>
</reference>
<dbReference type="GO" id="GO:0005737">
    <property type="term" value="C:cytoplasm"/>
    <property type="evidence" value="ECO:0007669"/>
    <property type="project" value="UniProtKB-SubCell"/>
</dbReference>
<dbReference type="PANTHER" id="PTHR33238">
    <property type="entry name" value="IRON (METAL) DEPENDENT REPRESSOR, DTXR FAMILY"/>
    <property type="match status" value="1"/>
</dbReference>
<organism evidence="13 14">
    <name type="scientific">Globicatella sulfidifaciens DSM 15739</name>
    <dbReference type="NCBI Taxonomy" id="1121925"/>
    <lineage>
        <taxon>Bacteria</taxon>
        <taxon>Bacillati</taxon>
        <taxon>Bacillota</taxon>
        <taxon>Bacilli</taxon>
        <taxon>Lactobacillales</taxon>
        <taxon>Aerococcaceae</taxon>
        <taxon>Globicatella</taxon>
    </lineage>
</organism>
<dbReference type="InterPro" id="IPR050536">
    <property type="entry name" value="DtxR_MntR_Metal-Reg"/>
</dbReference>
<comment type="subcellular location">
    <subcellularLocation>
        <location evidence="1">Cytoplasm</location>
    </subcellularLocation>
</comment>
<evidence type="ECO:0000256" key="4">
    <source>
        <dbReference type="ARBA" id="ARBA00022490"/>
    </source>
</evidence>
<dbReference type="EMBL" id="FUWO01000018">
    <property type="protein sequence ID" value="SJZ77523.1"/>
    <property type="molecule type" value="Genomic_DNA"/>
</dbReference>
<dbReference type="GO" id="GO:0003677">
    <property type="term" value="F:DNA binding"/>
    <property type="evidence" value="ECO:0007669"/>
    <property type="project" value="UniProtKB-KW"/>
</dbReference>
<dbReference type="SMART" id="SM00529">
    <property type="entry name" value="HTH_DTXR"/>
    <property type="match status" value="1"/>
</dbReference>
<feature type="domain" description="HTH dtxR-type" evidence="12">
    <location>
        <begin position="1"/>
        <end position="61"/>
    </location>
</feature>